<reference evidence="4 5" key="1">
    <citation type="submission" date="2018-08" db="EMBL/GenBank/DDBJ databases">
        <title>A genome reference for cultivated species of the human gut microbiota.</title>
        <authorList>
            <person name="Zou Y."/>
            <person name="Xue W."/>
            <person name="Luo G."/>
        </authorList>
    </citation>
    <scope>NUCLEOTIDE SEQUENCE [LARGE SCALE GENOMIC DNA]</scope>
    <source>
        <strain evidence="4 5">TF11-15AC</strain>
    </source>
</reference>
<dbReference type="SMART" id="SM00382">
    <property type="entry name" value="AAA"/>
    <property type="match status" value="2"/>
</dbReference>
<comment type="caution">
    <text evidence="4">The sequence shown here is derived from an EMBL/GenBank/DDBJ whole genome shotgun (WGS) entry which is preliminary data.</text>
</comment>
<keyword evidence="2" id="KW-0067">ATP-binding</keyword>
<accession>A0A3E4M2N1</accession>
<dbReference type="InterPro" id="IPR003593">
    <property type="entry name" value="AAA+_ATPase"/>
</dbReference>
<evidence type="ECO:0000313" key="5">
    <source>
        <dbReference type="Proteomes" id="UP000261052"/>
    </source>
</evidence>
<sequence>MSMIRVENLTFAYPSSYDNIFENVNFQIDTDWKLGFIGRNGRGKTTFLNLLLGKYEYHGKIQSSVQFDYFPYPVSDKNKLTTDIFSEVCPMAEEWELLRELSYLEVREDVLWRPFFTLSNGEQTKVLLAALFLNDGHFLLIDEPTNHLDMKARETVSAYLKRKKGFILVSHDRCFLDGCVDHILSINRSNIEVQSGNFSTWFTNFQRQQEFELAQNVKLSREIERMKKAAQQSKGWSIEVEKTKNGTRISGIKADKGHIGHKAAKMMKRSKSIEARQQRAIVEKSRLLKNLETVEDLKLTPLLYFSDTLVTFSDVVPIFDGKDICQPISFDIKQGERIVLDGKNGSGKTSLLKLLMGQQIEHRGTVAMGSGMILSYVPQDTSMLNGSLSEFANANHIDESLFKAILRKMDFSRIQFEKKMEDFSAGQKKKVLIAKSLCEQAYLYVWDEPLNYVDIYSRMQIENLIKEFSPTMVFVEHDLAFRNAIATKTVCIESTAAPHYSERGNFHDRD</sequence>
<dbReference type="PROSITE" id="PS00211">
    <property type="entry name" value="ABC_TRANSPORTER_1"/>
    <property type="match status" value="1"/>
</dbReference>
<dbReference type="RefSeq" id="WP_117685623.1">
    <property type="nucleotide sequence ID" value="NZ_QSQP01000005.1"/>
</dbReference>
<dbReference type="Proteomes" id="UP000261052">
    <property type="component" value="Unassembled WGS sequence"/>
</dbReference>
<dbReference type="AlphaFoldDB" id="A0A3E4M2N1"/>
<dbReference type="NCBIfam" id="NF000167">
    <property type="entry name" value="ABCF_Lsa_all"/>
    <property type="match status" value="1"/>
</dbReference>
<keyword evidence="1" id="KW-0547">Nucleotide-binding</keyword>
<dbReference type="InterPro" id="IPR051309">
    <property type="entry name" value="ABCF_ATPase"/>
</dbReference>
<protein>
    <submittedName>
        <fullName evidence="4">Lsa family ABC-F type ribosomal protection protein</fullName>
    </submittedName>
</protein>
<evidence type="ECO:0000256" key="1">
    <source>
        <dbReference type="ARBA" id="ARBA00022741"/>
    </source>
</evidence>
<dbReference type="InterPro" id="IPR017871">
    <property type="entry name" value="ABC_transporter-like_CS"/>
</dbReference>
<proteinExistence type="predicted"/>
<dbReference type="GO" id="GO:0016887">
    <property type="term" value="F:ATP hydrolysis activity"/>
    <property type="evidence" value="ECO:0007669"/>
    <property type="project" value="InterPro"/>
</dbReference>
<gene>
    <name evidence="4" type="primary">lsa</name>
    <name evidence="4" type="ORF">DXD13_05715</name>
</gene>
<feature type="domain" description="ABC transporter" evidence="3">
    <location>
        <begin position="310"/>
        <end position="510"/>
    </location>
</feature>
<dbReference type="PANTHER" id="PTHR42855:SF2">
    <property type="entry name" value="DRUG RESISTANCE ABC TRANSPORTER,ATP-BINDING PROTEIN"/>
    <property type="match status" value="1"/>
</dbReference>
<feature type="domain" description="ABC transporter" evidence="3">
    <location>
        <begin position="4"/>
        <end position="213"/>
    </location>
</feature>
<dbReference type="EMBL" id="QSQP01000005">
    <property type="protein sequence ID" value="RGK43904.1"/>
    <property type="molecule type" value="Genomic_DNA"/>
</dbReference>
<dbReference type="Gene3D" id="3.40.50.300">
    <property type="entry name" value="P-loop containing nucleotide triphosphate hydrolases"/>
    <property type="match status" value="2"/>
</dbReference>
<dbReference type="Pfam" id="PF00005">
    <property type="entry name" value="ABC_tran"/>
    <property type="match status" value="2"/>
</dbReference>
<evidence type="ECO:0000256" key="2">
    <source>
        <dbReference type="ARBA" id="ARBA00022840"/>
    </source>
</evidence>
<dbReference type="CDD" id="cd03221">
    <property type="entry name" value="ABCF_EF-3"/>
    <property type="match status" value="2"/>
</dbReference>
<dbReference type="GO" id="GO:0005524">
    <property type="term" value="F:ATP binding"/>
    <property type="evidence" value="ECO:0007669"/>
    <property type="project" value="UniProtKB-KW"/>
</dbReference>
<name>A0A3E4M2N1_9FIRM</name>
<dbReference type="SUPFAM" id="SSF52540">
    <property type="entry name" value="P-loop containing nucleoside triphosphate hydrolases"/>
    <property type="match status" value="2"/>
</dbReference>
<evidence type="ECO:0000313" key="4">
    <source>
        <dbReference type="EMBL" id="RGK43904.1"/>
    </source>
</evidence>
<evidence type="ECO:0000259" key="3">
    <source>
        <dbReference type="PROSITE" id="PS50893"/>
    </source>
</evidence>
<dbReference type="InterPro" id="IPR003439">
    <property type="entry name" value="ABC_transporter-like_ATP-bd"/>
</dbReference>
<dbReference type="PANTHER" id="PTHR42855">
    <property type="entry name" value="ABC TRANSPORTER ATP-BINDING SUBUNIT"/>
    <property type="match status" value="1"/>
</dbReference>
<dbReference type="PROSITE" id="PS50893">
    <property type="entry name" value="ABC_TRANSPORTER_2"/>
    <property type="match status" value="2"/>
</dbReference>
<dbReference type="NCBIfam" id="NF000355">
    <property type="entry name" value="ribo_prot_ABC_F"/>
    <property type="match status" value="1"/>
</dbReference>
<dbReference type="InterPro" id="IPR027417">
    <property type="entry name" value="P-loop_NTPase"/>
</dbReference>
<organism evidence="4 5">
    <name type="scientific">Agathobacter rectalis</name>
    <dbReference type="NCBI Taxonomy" id="39491"/>
    <lineage>
        <taxon>Bacteria</taxon>
        <taxon>Bacillati</taxon>
        <taxon>Bacillota</taxon>
        <taxon>Clostridia</taxon>
        <taxon>Lachnospirales</taxon>
        <taxon>Lachnospiraceae</taxon>
        <taxon>Agathobacter</taxon>
    </lineage>
</organism>